<evidence type="ECO:0000256" key="1">
    <source>
        <dbReference type="ARBA" id="ARBA00022553"/>
    </source>
</evidence>
<proteinExistence type="predicted"/>
<dbReference type="SUPFAM" id="SSF52172">
    <property type="entry name" value="CheY-like"/>
    <property type="match status" value="2"/>
</dbReference>
<dbReference type="InterPro" id="IPR050956">
    <property type="entry name" value="2C_system_His_kinase"/>
</dbReference>
<evidence type="ECO:0000256" key="3">
    <source>
        <dbReference type="ARBA" id="ARBA00022777"/>
    </source>
</evidence>
<feature type="compositionally biased region" description="Gly residues" evidence="5">
    <location>
        <begin position="1"/>
        <end position="11"/>
    </location>
</feature>
<dbReference type="PANTHER" id="PTHR43719">
    <property type="entry name" value="TWO-COMPONENT HISTIDINE KINASE"/>
    <property type="match status" value="1"/>
</dbReference>
<evidence type="ECO:0000313" key="8">
    <source>
        <dbReference type="EMBL" id="GMI22883.1"/>
    </source>
</evidence>
<evidence type="ECO:0000259" key="7">
    <source>
        <dbReference type="PROSITE" id="PS50110"/>
    </source>
</evidence>
<name>A0ABQ6MAX3_9STRA</name>
<accession>A0ABQ6MAX3</accession>
<keyword evidence="3" id="KW-0418">Kinase</keyword>
<feature type="modified residue" description="4-aspartylphosphate" evidence="4">
    <location>
        <position position="893"/>
    </location>
</feature>
<keyword evidence="9" id="KW-1185">Reference proteome</keyword>
<evidence type="ECO:0000256" key="4">
    <source>
        <dbReference type="PROSITE-ProRule" id="PRU00169"/>
    </source>
</evidence>
<dbReference type="EMBL" id="BRYB01001309">
    <property type="protein sequence ID" value="GMI22883.1"/>
    <property type="molecule type" value="Genomic_DNA"/>
</dbReference>
<dbReference type="PROSITE" id="PS50110">
    <property type="entry name" value="RESPONSE_REGULATORY"/>
    <property type="match status" value="2"/>
</dbReference>
<dbReference type="SUPFAM" id="SSF55874">
    <property type="entry name" value="ATPase domain of HSP90 chaperone/DNA topoisomerase II/histidine kinase"/>
    <property type="match status" value="1"/>
</dbReference>
<dbReference type="InterPro" id="IPR001789">
    <property type="entry name" value="Sig_transdc_resp-reg_receiver"/>
</dbReference>
<dbReference type="Gene3D" id="1.10.287.130">
    <property type="match status" value="1"/>
</dbReference>
<feature type="domain" description="Histidine kinase" evidence="6">
    <location>
        <begin position="264"/>
        <end position="523"/>
    </location>
</feature>
<dbReference type="InterPro" id="IPR029016">
    <property type="entry name" value="GAF-like_dom_sf"/>
</dbReference>
<dbReference type="InterPro" id="IPR036890">
    <property type="entry name" value="HATPase_C_sf"/>
</dbReference>
<feature type="domain" description="Response regulatory" evidence="7">
    <location>
        <begin position="840"/>
        <end position="970"/>
    </location>
</feature>
<evidence type="ECO:0000256" key="2">
    <source>
        <dbReference type="ARBA" id="ARBA00022679"/>
    </source>
</evidence>
<sequence length="971" mass="104386">MSGFGVPGAFGSGAPLPPAPKSEAGSSAGDGQGDGGTKGGSLSSVVFSVKGLQPSEIKGVLMGCNSDMCRLGYQTPMSAAEYAGDDKVLDAEVERLSLLREYAVLDSGIEDSFERITALGARVFSVPICLVSLVDVGRQWFKSNHGLGETFETPRDQAFCAYTIQTSEDVFVVKDATKDSRFCDNPLVTGPPDIRMYAGAPLLTPEGLKLGSFCVIDNKPKPEGLSLGQKQTLRELAAMVMDVIVQRKVEKDRLKKDKSRYMASTAHDLLTPLTGLNLSLSLAKKSSNIKEIRDLINTSLHCTEMMGMIVNRSMALFGSDAPAPAPFPVPGQAAAPLSIHGVKRGSDDNLTEAGKGGGGEEEAQVIKAVNVRKLFSRVEKVIDAYPKSADLQILLDPDAPKHIYVKGDGDVSVYQSALNYLTNACKATKSGTIEMRISSTEQKLQVEVEDSGPGVPTDEYSQLFVPFTELNKSTLNGSGLGLYSVASQIKVVGGKYGYRARESKDGGTPPQGSVFWFSVPLFEKPDPAQEAAQLSPGSEKRRRLSVGGTSTMSAGISSWGNGSGSNLVAFSSLASTASKASSNNSGGANETFAEGGRKKRALVIDDSITVRKPLARAISNKGFDVDTAKNGLEGLSMMKAKLYDLVLCDFLMPVMDGIDCVVSLRQWESENRPAFRQLVVGISANAGMEAKQAGEGTGNKSFAEYGFDGFFPKPISLKQISEILSDALLVKSAADMDESTKQEAKRQEEEARLMHDKWENMKMATSSSDGSLRPVLDAKKRSGNSLKRSDSSLSSIGEDGGHQRLRPGDMMSIINDELGRTKSPASSKKPTKSNKGEKPCCLIAEDSSSVRKMLRKAIELKGFDVDESVDGRGLFRLLTENGGFSKYALVLVDNNMPGELSGIEAARLYREWEARNMGVIVHDRHKKIVSITTRDNAKRLEAEGGTNPFDMALPKPIRLEQLHQLLEELVG</sequence>
<protein>
    <recommendedName>
        <fullName evidence="10">LOV domain-containing protein</fullName>
    </recommendedName>
</protein>
<dbReference type="SMART" id="SM00448">
    <property type="entry name" value="REC"/>
    <property type="match status" value="2"/>
</dbReference>
<evidence type="ECO:0000313" key="9">
    <source>
        <dbReference type="Proteomes" id="UP001165060"/>
    </source>
</evidence>
<feature type="domain" description="Response regulatory" evidence="7">
    <location>
        <begin position="600"/>
        <end position="728"/>
    </location>
</feature>
<dbReference type="CDD" id="cd17546">
    <property type="entry name" value="REC_hyHK_CKI1_RcsC-like"/>
    <property type="match status" value="2"/>
</dbReference>
<dbReference type="InterPro" id="IPR005467">
    <property type="entry name" value="His_kinase_dom"/>
</dbReference>
<dbReference type="PROSITE" id="PS50109">
    <property type="entry name" value="HIS_KIN"/>
    <property type="match status" value="1"/>
</dbReference>
<dbReference type="SUPFAM" id="SSF47384">
    <property type="entry name" value="Homodimeric domain of signal transducing histidine kinase"/>
    <property type="match status" value="1"/>
</dbReference>
<feature type="region of interest" description="Disordered" evidence="5">
    <location>
        <begin position="527"/>
        <end position="547"/>
    </location>
</feature>
<keyword evidence="2" id="KW-0808">Transferase</keyword>
<dbReference type="Pfam" id="PF01590">
    <property type="entry name" value="GAF"/>
    <property type="match status" value="1"/>
</dbReference>
<dbReference type="InterPro" id="IPR036097">
    <property type="entry name" value="HisK_dim/P_sf"/>
</dbReference>
<organism evidence="8 9">
    <name type="scientific">Tetraparma gracilis</name>
    <dbReference type="NCBI Taxonomy" id="2962635"/>
    <lineage>
        <taxon>Eukaryota</taxon>
        <taxon>Sar</taxon>
        <taxon>Stramenopiles</taxon>
        <taxon>Ochrophyta</taxon>
        <taxon>Bolidophyceae</taxon>
        <taxon>Parmales</taxon>
        <taxon>Triparmaceae</taxon>
        <taxon>Tetraparma</taxon>
    </lineage>
</organism>
<feature type="modified residue" description="4-aspartylphosphate" evidence="4">
    <location>
        <position position="649"/>
    </location>
</feature>
<dbReference type="SMART" id="SM00388">
    <property type="entry name" value="HisKA"/>
    <property type="match status" value="1"/>
</dbReference>
<dbReference type="Gene3D" id="3.30.565.10">
    <property type="entry name" value="Histidine kinase-like ATPase, C-terminal domain"/>
    <property type="match status" value="1"/>
</dbReference>
<feature type="compositionally biased region" description="Low complexity" evidence="5">
    <location>
        <begin position="783"/>
        <end position="795"/>
    </location>
</feature>
<feature type="region of interest" description="Disordered" evidence="5">
    <location>
        <begin position="756"/>
        <end position="839"/>
    </location>
</feature>
<dbReference type="Gene3D" id="3.40.50.2300">
    <property type="match status" value="2"/>
</dbReference>
<comment type="caution">
    <text evidence="8">The sequence shown here is derived from an EMBL/GenBank/DDBJ whole genome shotgun (WGS) entry which is preliminary data.</text>
</comment>
<reference evidence="8 9" key="1">
    <citation type="journal article" date="2023" name="Commun. Biol.">
        <title>Genome analysis of Parmales, the sister group of diatoms, reveals the evolutionary specialization of diatoms from phago-mixotrophs to photoautotrophs.</title>
        <authorList>
            <person name="Ban H."/>
            <person name="Sato S."/>
            <person name="Yoshikawa S."/>
            <person name="Yamada K."/>
            <person name="Nakamura Y."/>
            <person name="Ichinomiya M."/>
            <person name="Sato N."/>
            <person name="Blanc-Mathieu R."/>
            <person name="Endo H."/>
            <person name="Kuwata A."/>
            <person name="Ogata H."/>
        </authorList>
    </citation>
    <scope>NUCLEOTIDE SEQUENCE [LARGE SCALE GENOMIC DNA]</scope>
</reference>
<evidence type="ECO:0000259" key="6">
    <source>
        <dbReference type="PROSITE" id="PS50109"/>
    </source>
</evidence>
<dbReference type="PANTHER" id="PTHR43719:SF28">
    <property type="entry name" value="PEROXIDE STRESS-ACTIVATED HISTIDINE KINASE MAK1-RELATED"/>
    <property type="match status" value="1"/>
</dbReference>
<feature type="compositionally biased region" description="Gly residues" evidence="5">
    <location>
        <begin position="28"/>
        <end position="38"/>
    </location>
</feature>
<dbReference type="Proteomes" id="UP001165060">
    <property type="component" value="Unassembled WGS sequence"/>
</dbReference>
<dbReference type="Pfam" id="PF00072">
    <property type="entry name" value="Response_reg"/>
    <property type="match status" value="2"/>
</dbReference>
<dbReference type="SUPFAM" id="SSF55781">
    <property type="entry name" value="GAF domain-like"/>
    <property type="match status" value="1"/>
</dbReference>
<dbReference type="InterPro" id="IPR003661">
    <property type="entry name" value="HisK_dim/P_dom"/>
</dbReference>
<dbReference type="Pfam" id="PF00512">
    <property type="entry name" value="HisKA"/>
    <property type="match status" value="1"/>
</dbReference>
<dbReference type="Gene3D" id="3.30.450.40">
    <property type="match status" value="1"/>
</dbReference>
<dbReference type="SMART" id="SM00387">
    <property type="entry name" value="HATPase_c"/>
    <property type="match status" value="1"/>
</dbReference>
<keyword evidence="1 4" id="KW-0597">Phosphoprotein</keyword>
<dbReference type="InterPro" id="IPR003018">
    <property type="entry name" value="GAF"/>
</dbReference>
<dbReference type="CDD" id="cd00082">
    <property type="entry name" value="HisKA"/>
    <property type="match status" value="1"/>
</dbReference>
<evidence type="ECO:0008006" key="10">
    <source>
        <dbReference type="Google" id="ProtNLM"/>
    </source>
</evidence>
<feature type="region of interest" description="Disordered" evidence="5">
    <location>
        <begin position="1"/>
        <end position="38"/>
    </location>
</feature>
<dbReference type="PRINTS" id="PR00344">
    <property type="entry name" value="BCTRLSENSOR"/>
</dbReference>
<dbReference type="InterPro" id="IPR011006">
    <property type="entry name" value="CheY-like_superfamily"/>
</dbReference>
<dbReference type="Pfam" id="PF02518">
    <property type="entry name" value="HATPase_c"/>
    <property type="match status" value="1"/>
</dbReference>
<dbReference type="InterPro" id="IPR003594">
    <property type="entry name" value="HATPase_dom"/>
</dbReference>
<evidence type="ECO:0000256" key="5">
    <source>
        <dbReference type="SAM" id="MobiDB-lite"/>
    </source>
</evidence>
<dbReference type="InterPro" id="IPR004358">
    <property type="entry name" value="Sig_transdc_His_kin-like_C"/>
</dbReference>
<gene>
    <name evidence="8" type="ORF">TeGR_g14350</name>
</gene>